<keyword evidence="17" id="KW-0175">Coiled coil</keyword>
<feature type="coiled-coil region" evidence="17">
    <location>
        <begin position="1292"/>
        <end position="1319"/>
    </location>
</feature>
<feature type="transmembrane region" description="Helical" evidence="19">
    <location>
        <begin position="1007"/>
        <end position="1029"/>
    </location>
</feature>
<dbReference type="PROSITE" id="PS50294">
    <property type="entry name" value="WD_REPEATS_REGION"/>
    <property type="match status" value="1"/>
</dbReference>
<keyword evidence="15" id="KW-0966">Cell projection</keyword>
<feature type="region of interest" description="Disordered" evidence="18">
    <location>
        <begin position="1"/>
        <end position="66"/>
    </location>
</feature>
<evidence type="ECO:0000256" key="11">
    <source>
        <dbReference type="ARBA" id="ARBA00023017"/>
    </source>
</evidence>
<evidence type="ECO:0000256" key="18">
    <source>
        <dbReference type="SAM" id="MobiDB-lite"/>
    </source>
</evidence>
<dbReference type="InterPro" id="IPR050687">
    <property type="entry name" value="Dynein_IC"/>
</dbReference>
<protein>
    <recommendedName>
        <fullName evidence="24">Dynein intermediate chain 1, axonemal</fullName>
    </recommendedName>
</protein>
<organism evidence="22 23">
    <name type="scientific">Symbiodinium pilosum</name>
    <name type="common">Dinoflagellate</name>
    <dbReference type="NCBI Taxonomy" id="2952"/>
    <lineage>
        <taxon>Eukaryota</taxon>
        <taxon>Sar</taxon>
        <taxon>Alveolata</taxon>
        <taxon>Dinophyceae</taxon>
        <taxon>Suessiales</taxon>
        <taxon>Symbiodiniaceae</taxon>
        <taxon>Symbiodinium</taxon>
    </lineage>
</organism>
<keyword evidence="9" id="KW-0677">Repeat</keyword>
<keyword evidence="12 19" id="KW-0472">Membrane</keyword>
<dbReference type="GO" id="GO:0140359">
    <property type="term" value="F:ABC-type transporter activity"/>
    <property type="evidence" value="ECO:0007669"/>
    <property type="project" value="InterPro"/>
</dbReference>
<dbReference type="SMART" id="SM00320">
    <property type="entry name" value="WD40"/>
    <property type="match status" value="4"/>
</dbReference>
<evidence type="ECO:0000313" key="22">
    <source>
        <dbReference type="EMBL" id="CAE7643747.1"/>
    </source>
</evidence>
<keyword evidence="10 19" id="KW-1133">Transmembrane helix</keyword>
<dbReference type="Gene3D" id="3.40.50.300">
    <property type="entry name" value="P-loop containing nucleotide triphosphate hydrolases"/>
    <property type="match status" value="1"/>
</dbReference>
<evidence type="ECO:0000256" key="19">
    <source>
        <dbReference type="SAM" id="Phobius"/>
    </source>
</evidence>
<evidence type="ECO:0000256" key="2">
    <source>
        <dbReference type="ARBA" id="ARBA00004430"/>
    </source>
</evidence>
<dbReference type="GO" id="GO:0045504">
    <property type="term" value="F:dynein heavy chain binding"/>
    <property type="evidence" value="ECO:0007669"/>
    <property type="project" value="TreeGrafter"/>
</dbReference>
<evidence type="ECO:0000256" key="9">
    <source>
        <dbReference type="ARBA" id="ARBA00022737"/>
    </source>
</evidence>
<feature type="compositionally biased region" description="Basic and acidic residues" evidence="18">
    <location>
        <begin position="110"/>
        <end position="124"/>
    </location>
</feature>
<evidence type="ECO:0000256" key="12">
    <source>
        <dbReference type="ARBA" id="ARBA00023136"/>
    </source>
</evidence>
<feature type="region of interest" description="Disordered" evidence="18">
    <location>
        <begin position="162"/>
        <end position="181"/>
    </location>
</feature>
<dbReference type="Pfam" id="PF00400">
    <property type="entry name" value="WD40"/>
    <property type="match status" value="2"/>
</dbReference>
<dbReference type="InterPro" id="IPR036322">
    <property type="entry name" value="WD40_repeat_dom_sf"/>
</dbReference>
<dbReference type="InterPro" id="IPR013525">
    <property type="entry name" value="ABC2_TM"/>
</dbReference>
<evidence type="ECO:0000256" key="1">
    <source>
        <dbReference type="ARBA" id="ARBA00004141"/>
    </source>
</evidence>
<dbReference type="GO" id="GO:0045503">
    <property type="term" value="F:dynein light chain binding"/>
    <property type="evidence" value="ECO:0007669"/>
    <property type="project" value="TreeGrafter"/>
</dbReference>
<dbReference type="EMBL" id="CAJNIZ010042930">
    <property type="protein sequence ID" value="CAE7643747.1"/>
    <property type="molecule type" value="Genomic_DNA"/>
</dbReference>
<keyword evidence="11" id="KW-0243">Dynein</keyword>
<dbReference type="SUPFAM" id="SSF52540">
    <property type="entry name" value="P-loop containing nucleoside triphosphate hydrolases"/>
    <property type="match status" value="1"/>
</dbReference>
<comment type="similarity">
    <text evidence="3">Belongs to the dynein intermediate chain family.</text>
</comment>
<evidence type="ECO:0008006" key="24">
    <source>
        <dbReference type="Google" id="ProtNLM"/>
    </source>
</evidence>
<feature type="domain" description="ABC transporter family G" evidence="21">
    <location>
        <begin position="771"/>
        <end position="828"/>
    </location>
</feature>
<dbReference type="GO" id="GO:0036158">
    <property type="term" value="P:outer dynein arm assembly"/>
    <property type="evidence" value="ECO:0007669"/>
    <property type="project" value="TreeGrafter"/>
</dbReference>
<comment type="subcellular location">
    <subcellularLocation>
        <location evidence="2">Cytoplasm</location>
        <location evidence="2">Cytoskeleton</location>
        <location evidence="2">Cilium axoneme</location>
    </subcellularLocation>
    <subcellularLocation>
        <location evidence="1">Membrane</location>
        <topology evidence="1">Multi-pass membrane protein</topology>
    </subcellularLocation>
</comment>
<dbReference type="Proteomes" id="UP000649617">
    <property type="component" value="Unassembled WGS sequence"/>
</dbReference>
<evidence type="ECO:0000256" key="5">
    <source>
        <dbReference type="ARBA" id="ARBA00022490"/>
    </source>
</evidence>
<keyword evidence="5" id="KW-0963">Cytoplasm</keyword>
<gene>
    <name evidence="22" type="ORF">SPIL2461_LOCUS17081</name>
</gene>
<evidence type="ECO:0000256" key="13">
    <source>
        <dbReference type="ARBA" id="ARBA00023175"/>
    </source>
</evidence>
<dbReference type="InterPro" id="IPR027417">
    <property type="entry name" value="P-loop_NTPase"/>
</dbReference>
<feature type="coiled-coil region" evidence="17">
    <location>
        <begin position="1437"/>
        <end position="1472"/>
    </location>
</feature>
<dbReference type="Pfam" id="PF19055">
    <property type="entry name" value="ABC2_membrane_7"/>
    <property type="match status" value="1"/>
</dbReference>
<dbReference type="GO" id="GO:0003341">
    <property type="term" value="P:cilium movement"/>
    <property type="evidence" value="ECO:0007669"/>
    <property type="project" value="TreeGrafter"/>
</dbReference>
<dbReference type="InterPro" id="IPR001680">
    <property type="entry name" value="WD40_rpt"/>
</dbReference>
<reference evidence="22" key="1">
    <citation type="submission" date="2021-02" db="EMBL/GenBank/DDBJ databases">
        <authorList>
            <person name="Dougan E. K."/>
            <person name="Rhodes N."/>
            <person name="Thang M."/>
            <person name="Chan C."/>
        </authorList>
    </citation>
    <scope>NUCLEOTIDE SEQUENCE</scope>
</reference>
<dbReference type="Pfam" id="PF01061">
    <property type="entry name" value="ABC2_membrane"/>
    <property type="match status" value="1"/>
</dbReference>
<accession>A0A812VUS0</accession>
<feature type="domain" description="ABC-2 type transporter transmembrane" evidence="20">
    <location>
        <begin position="876"/>
        <end position="1087"/>
    </location>
</feature>
<dbReference type="GO" id="GO:0005874">
    <property type="term" value="C:microtubule"/>
    <property type="evidence" value="ECO:0007669"/>
    <property type="project" value="UniProtKB-KW"/>
</dbReference>
<dbReference type="GO" id="GO:0016020">
    <property type="term" value="C:membrane"/>
    <property type="evidence" value="ECO:0007669"/>
    <property type="project" value="UniProtKB-SubCell"/>
</dbReference>
<name>A0A812VUS0_SYMPI</name>
<feature type="region of interest" description="Disordered" evidence="18">
    <location>
        <begin position="202"/>
        <end position="230"/>
    </location>
</feature>
<evidence type="ECO:0000256" key="14">
    <source>
        <dbReference type="ARBA" id="ARBA00023212"/>
    </source>
</evidence>
<evidence type="ECO:0000313" key="23">
    <source>
        <dbReference type="Proteomes" id="UP000649617"/>
    </source>
</evidence>
<evidence type="ECO:0000259" key="20">
    <source>
        <dbReference type="Pfam" id="PF01061"/>
    </source>
</evidence>
<comment type="caution">
    <text evidence="22">The sequence shown here is derived from an EMBL/GenBank/DDBJ whole genome shotgun (WGS) entry which is preliminary data.</text>
</comment>
<keyword evidence="13" id="KW-0505">Motor protein</keyword>
<dbReference type="InterPro" id="IPR043926">
    <property type="entry name" value="ABCG_dom"/>
</dbReference>
<evidence type="ECO:0000256" key="8">
    <source>
        <dbReference type="ARBA" id="ARBA00022701"/>
    </source>
</evidence>
<feature type="compositionally biased region" description="Acidic residues" evidence="18">
    <location>
        <begin position="125"/>
        <end position="134"/>
    </location>
</feature>
<dbReference type="InterPro" id="IPR015943">
    <property type="entry name" value="WD40/YVTN_repeat-like_dom_sf"/>
</dbReference>
<evidence type="ECO:0000256" key="15">
    <source>
        <dbReference type="ARBA" id="ARBA00023273"/>
    </source>
</evidence>
<evidence type="ECO:0000259" key="21">
    <source>
        <dbReference type="Pfam" id="PF19055"/>
    </source>
</evidence>
<proteinExistence type="inferred from homology"/>
<evidence type="ECO:0000256" key="7">
    <source>
        <dbReference type="ARBA" id="ARBA00022692"/>
    </source>
</evidence>
<keyword evidence="4" id="KW-0813">Transport</keyword>
<sequence>MAPKAAAQAARSTPPPEAPEEPVDDYDMPVIVKVRPDDQLDLSPEELEKEVPPRVLYPLNPRAPRNTTQFSFKEKCFKTDEQVDQLVMHFSMDGGILLKDSPEAQDQDEVLDKKQQEQTERESQEAIDEDFDPPENEKEIPQKNPLRNQFNFSERAAQTKTHLLRERSWTTQPPPTTRNHGTVTQWEIFDKYMADIEIVKEKEKEEKSKSKLSYDDLSDQKKKKGDTDPTYSENMKLSIKIMERMVNQNAENEVYHDFKFWEDRSDEFRDGEGTLLPLWRFSSEKAKKKQVTCIKWNPRYNDLCAVGFGSYDFMRQGTGVICCYSLKNTRFPEYVFNTDAGVCCLDWHPVHPAVLAVGLYDGTVLVYDVRAKTKKPIYQSTVRTNKHTDPVWEVRWNDDESTGAMNFYSISSDGRVSNWFLLKNKLESEEVMELKLITAAAGEDETTLAGLAGGLCFDFRGGKENHLFLVGTEEGRIHKCSKAFSGQYLETYEGHTMAVYTVRWNPFHDKIFLSGSADWTVKLWNHDSRQPILSFDLAQAIGDVAWAPYSSTTFAAITSEGAGGSTSGVVHIYDLDVDRNNRVCEQKVVKRAKLTHVAFSSSEPIIIVGDDRGGVNTLKLSPNLRLGVVRTEDTDPNLTDWDLQIQKMEHLMEMVTETKIGVAEGTMALLEQEIVVSHSMGRFAGHVNQRRGDGSGHPPEKIEACAGGSGGEQRRLALGCALAGEGEARRSKALLADEPTTGLDTFQAADMVQLLGELGKARSCATILTIHQPRSSVWSMIEDVLLLAPGGRPIFCGSTEQALHHLEGLGHKCPRERVNPADFLIDLISVHSSGPEAEADKQRIARLADAMVDTVPAVEGKRDCHEISRLAGFAGFWLLLRRAWLQTSRDKATNLSRLLSTAGLGLIFGAQFGYFGTEMTAVGVTSRVGLISFGTISMAFVGEMRALDQFAKEKKVVGRERAAGYYSGLTYLCAKAVAELPSDALFACLFALMVHLRCGLRTPLTTLAAVYSLVALACSALGLAIGAAITNGERAMTAGIPVMTVHMLTGVIDPAGDAAASPSATMVALRSISPIRYAIEALCTQEFTGAVLAPNPQEVTMEDLERRLAALEKSLETDGEGGILPARKTGGDAQIMKKVATRLQDFESQITAQLANLQTDFDKKLSHVNRGAAATKPVDGAGGAAGLDTMAEDLDQLKYDVGELKDLLGNNKGEVNHIRRIVLACERDMEDFTAAMDAVNVDLDEMRAQVDATHSIITSRQRVEATMTAEISTMRLDIGDIQEALKNHDSWMEDVSNTLQQMQEKEENLTEDIINLKNEMNTKLDTKVDNVAWKEANDDLDAAIKTVRDMVSSLRLDVDARRRKVDEILATIRHDITAVETNLEECKAKITSDTDQAVNALNGRIDFTNKDLAATQESLHTTQNSLSDCFNEVAVVRSDLERNVADTEARLKNDIRQKQQEAYDKINGVEQQAELRSAEASRRLGALDLRMSGVQGGLGEHKRDILKLREEVNGLTVKSASHEVDIQKNCDSVRKMEKQRNMDEQNWKAQMDAVHDVLDTKVNEKPFEDLKHCTAALTRGVVKFAQVVGVFPGPKFDDAEGADQGEADVELLGWEECAENMSFRVDKAWRQRCSQRFRNILDMVAKKADHSVLRLLQISQQHIESQLERVKHERELWKEVVERRQQQPLQLALSMKEQPQGGAS</sequence>
<feature type="compositionally biased region" description="Basic and acidic residues" evidence="18">
    <location>
        <begin position="202"/>
        <end position="220"/>
    </location>
</feature>
<feature type="compositionally biased region" description="Acidic residues" evidence="18">
    <location>
        <begin position="39"/>
        <end position="48"/>
    </location>
</feature>
<feature type="compositionally biased region" description="Acidic residues" evidence="18">
    <location>
        <begin position="18"/>
        <end position="27"/>
    </location>
</feature>
<dbReference type="PROSITE" id="PS50082">
    <property type="entry name" value="WD_REPEATS_2"/>
    <property type="match status" value="1"/>
</dbReference>
<dbReference type="Gene3D" id="2.130.10.10">
    <property type="entry name" value="YVTN repeat-like/Quinoprotein amine dehydrogenase"/>
    <property type="match status" value="1"/>
</dbReference>
<feature type="region of interest" description="Disordered" evidence="18">
    <location>
        <begin position="97"/>
        <end position="147"/>
    </location>
</feature>
<keyword evidence="7 19" id="KW-0812">Transmembrane</keyword>
<feature type="repeat" description="WD" evidence="16">
    <location>
        <begin position="492"/>
        <end position="534"/>
    </location>
</feature>
<evidence type="ECO:0000256" key="4">
    <source>
        <dbReference type="ARBA" id="ARBA00022448"/>
    </source>
</evidence>
<dbReference type="SUPFAM" id="SSF50978">
    <property type="entry name" value="WD40 repeat-like"/>
    <property type="match status" value="1"/>
</dbReference>
<evidence type="ECO:0000256" key="6">
    <source>
        <dbReference type="ARBA" id="ARBA00022574"/>
    </source>
</evidence>
<evidence type="ECO:0000256" key="10">
    <source>
        <dbReference type="ARBA" id="ARBA00022989"/>
    </source>
</evidence>
<evidence type="ECO:0000256" key="3">
    <source>
        <dbReference type="ARBA" id="ARBA00011059"/>
    </source>
</evidence>
<evidence type="ECO:0000256" key="16">
    <source>
        <dbReference type="PROSITE-ProRule" id="PRU00221"/>
    </source>
</evidence>
<dbReference type="SUPFAM" id="SSF57997">
    <property type="entry name" value="Tropomyosin"/>
    <property type="match status" value="1"/>
</dbReference>
<evidence type="ECO:0000256" key="17">
    <source>
        <dbReference type="SAM" id="Coils"/>
    </source>
</evidence>
<dbReference type="OrthoDB" id="24670at2759"/>
<dbReference type="Gene3D" id="1.10.287.1490">
    <property type="match status" value="1"/>
</dbReference>
<keyword evidence="14" id="KW-0206">Cytoskeleton</keyword>
<dbReference type="GO" id="GO:0036157">
    <property type="term" value="C:outer dynein arm"/>
    <property type="evidence" value="ECO:0007669"/>
    <property type="project" value="TreeGrafter"/>
</dbReference>
<feature type="transmembrane region" description="Helical" evidence="19">
    <location>
        <begin position="921"/>
        <end position="941"/>
    </location>
</feature>
<dbReference type="PANTHER" id="PTHR12442:SF11">
    <property type="entry name" value="DYNEIN AXONEMAL INTERMEDIATE CHAIN 1"/>
    <property type="match status" value="1"/>
</dbReference>
<keyword evidence="8" id="KW-0493">Microtubule</keyword>
<keyword evidence="6 16" id="KW-0853">WD repeat</keyword>
<keyword evidence="23" id="KW-1185">Reference proteome</keyword>
<dbReference type="PANTHER" id="PTHR12442">
    <property type="entry name" value="DYNEIN INTERMEDIATE CHAIN"/>
    <property type="match status" value="1"/>
</dbReference>